<dbReference type="AlphaFoldDB" id="A0A9X2P598"/>
<keyword evidence="2" id="KW-0472">Membrane</keyword>
<reference evidence="4" key="1">
    <citation type="submission" date="2022-08" db="EMBL/GenBank/DDBJ databases">
        <authorList>
            <person name="Zhang D."/>
        </authorList>
    </citation>
    <scope>NUCLEOTIDE SEQUENCE</scope>
    <source>
        <strain evidence="4">XJ19-11</strain>
    </source>
</reference>
<keyword evidence="2" id="KW-0812">Transmembrane</keyword>
<feature type="compositionally biased region" description="Polar residues" evidence="1">
    <location>
        <begin position="26"/>
        <end position="38"/>
    </location>
</feature>
<dbReference type="EMBL" id="JANSUY010000007">
    <property type="protein sequence ID" value="MCR9015607.1"/>
    <property type="molecule type" value="Genomic_DNA"/>
</dbReference>
<name>A0A9X2P598_9BACT</name>
<evidence type="ECO:0000256" key="2">
    <source>
        <dbReference type="SAM" id="Phobius"/>
    </source>
</evidence>
<dbReference type="InterPro" id="IPR007730">
    <property type="entry name" value="SPOR-like_dom"/>
</dbReference>
<sequence>MENDSENNLNSADKDYGFPFVKVEPLQNTSTQEVSQQSEDIKESEFKKNEILEQQVSGTNDLKFDAPKIPESKKKNSAPLLFGLVLLILIVLASMAYFLYYEPIQSNLEEKGEMVENKVAEPQLQQADEIDEPVETVNDSIVSEVEEVPALVVTEPATTSSATGKLNILTVKEEITYYHLIVASLPNEKIAREEAQIFLDKGKEIWLIFPYEDTKNYRLSVGKYSSFKSATDALAGAKADFNESTWILKY</sequence>
<proteinExistence type="predicted"/>
<evidence type="ECO:0000313" key="4">
    <source>
        <dbReference type="EMBL" id="MCR9015607.1"/>
    </source>
</evidence>
<feature type="region of interest" description="Disordered" evidence="1">
    <location>
        <begin position="25"/>
        <end position="49"/>
    </location>
</feature>
<dbReference type="Proteomes" id="UP001142175">
    <property type="component" value="Unassembled WGS sequence"/>
</dbReference>
<dbReference type="RefSeq" id="WP_258423463.1">
    <property type="nucleotide sequence ID" value="NZ_JANSUY010000007.1"/>
</dbReference>
<keyword evidence="2" id="KW-1133">Transmembrane helix</keyword>
<feature type="domain" description="SPOR" evidence="3">
    <location>
        <begin position="172"/>
        <end position="250"/>
    </location>
</feature>
<accession>A0A9X2P598</accession>
<organism evidence="4 5">
    <name type="scientific">Aquiflexum gelatinilyticum</name>
    <dbReference type="NCBI Taxonomy" id="2961943"/>
    <lineage>
        <taxon>Bacteria</taxon>
        <taxon>Pseudomonadati</taxon>
        <taxon>Bacteroidota</taxon>
        <taxon>Cytophagia</taxon>
        <taxon>Cytophagales</taxon>
        <taxon>Cyclobacteriaceae</taxon>
        <taxon>Aquiflexum</taxon>
    </lineage>
</organism>
<dbReference type="Pfam" id="PF05036">
    <property type="entry name" value="SPOR"/>
    <property type="match status" value="1"/>
</dbReference>
<dbReference type="PROSITE" id="PS51724">
    <property type="entry name" value="SPOR"/>
    <property type="match status" value="1"/>
</dbReference>
<comment type="caution">
    <text evidence="4">The sequence shown here is derived from an EMBL/GenBank/DDBJ whole genome shotgun (WGS) entry which is preliminary data.</text>
</comment>
<feature type="compositionally biased region" description="Basic and acidic residues" evidence="1">
    <location>
        <begin position="39"/>
        <end position="49"/>
    </location>
</feature>
<keyword evidence="5" id="KW-1185">Reference proteome</keyword>
<gene>
    <name evidence="4" type="ORF">NU887_11210</name>
</gene>
<evidence type="ECO:0000313" key="5">
    <source>
        <dbReference type="Proteomes" id="UP001142175"/>
    </source>
</evidence>
<feature type="transmembrane region" description="Helical" evidence="2">
    <location>
        <begin position="78"/>
        <end position="100"/>
    </location>
</feature>
<protein>
    <submittedName>
        <fullName evidence="4">SPOR domain-containing protein</fullName>
    </submittedName>
</protein>
<dbReference type="GO" id="GO:0042834">
    <property type="term" value="F:peptidoglycan binding"/>
    <property type="evidence" value="ECO:0007669"/>
    <property type="project" value="InterPro"/>
</dbReference>
<evidence type="ECO:0000256" key="1">
    <source>
        <dbReference type="SAM" id="MobiDB-lite"/>
    </source>
</evidence>
<evidence type="ECO:0000259" key="3">
    <source>
        <dbReference type="PROSITE" id="PS51724"/>
    </source>
</evidence>